<dbReference type="KEGG" id="aqt:FN924_14410"/>
<comment type="subunit">
    <text evidence="2 5">Homopentamer.</text>
</comment>
<evidence type="ECO:0000256" key="4">
    <source>
        <dbReference type="ARBA" id="ARBA00023143"/>
    </source>
</evidence>
<dbReference type="OrthoDB" id="9776025at2"/>
<dbReference type="Pfam" id="PF07195">
    <property type="entry name" value="FliD_C"/>
    <property type="match status" value="1"/>
</dbReference>
<organism evidence="8 9">
    <name type="scientific">Radiobacillus deserti</name>
    <dbReference type="NCBI Taxonomy" id="2594883"/>
    <lineage>
        <taxon>Bacteria</taxon>
        <taxon>Bacillati</taxon>
        <taxon>Bacillota</taxon>
        <taxon>Bacilli</taxon>
        <taxon>Bacillales</taxon>
        <taxon>Bacillaceae</taxon>
        <taxon>Radiobacillus</taxon>
    </lineage>
</organism>
<dbReference type="InterPro" id="IPR010809">
    <property type="entry name" value="FliD_C"/>
</dbReference>
<keyword evidence="9" id="KW-1185">Reference proteome</keyword>
<keyword evidence="8" id="KW-0969">Cilium</keyword>
<accession>A0A516KIR8</accession>
<evidence type="ECO:0000256" key="3">
    <source>
        <dbReference type="ARBA" id="ARBA00023054"/>
    </source>
</evidence>
<name>A0A516KIR8_9BACI</name>
<dbReference type="InterPro" id="IPR003481">
    <property type="entry name" value="FliD_N"/>
</dbReference>
<dbReference type="AlphaFoldDB" id="A0A516KIR8"/>
<dbReference type="Proteomes" id="UP000315215">
    <property type="component" value="Chromosome"/>
</dbReference>
<dbReference type="InterPro" id="IPR040026">
    <property type="entry name" value="FliD"/>
</dbReference>
<proteinExistence type="inferred from homology"/>
<evidence type="ECO:0000259" key="6">
    <source>
        <dbReference type="Pfam" id="PF02465"/>
    </source>
</evidence>
<dbReference type="PANTHER" id="PTHR30288:SF0">
    <property type="entry name" value="FLAGELLAR HOOK-ASSOCIATED PROTEIN 2"/>
    <property type="match status" value="1"/>
</dbReference>
<dbReference type="GO" id="GO:0007155">
    <property type="term" value="P:cell adhesion"/>
    <property type="evidence" value="ECO:0007669"/>
    <property type="project" value="InterPro"/>
</dbReference>
<feature type="domain" description="Flagellar hook-associated protein 2 C-terminal" evidence="7">
    <location>
        <begin position="345"/>
        <end position="604"/>
    </location>
</feature>
<comment type="subcellular location">
    <subcellularLocation>
        <location evidence="5">Secreted</location>
    </subcellularLocation>
    <subcellularLocation>
        <location evidence="5">Bacterial flagellum</location>
    </subcellularLocation>
</comment>
<keyword evidence="8" id="KW-0282">Flagellum</keyword>
<dbReference type="EMBL" id="CP041666">
    <property type="protein sequence ID" value="QDP41271.1"/>
    <property type="molecule type" value="Genomic_DNA"/>
</dbReference>
<dbReference type="GO" id="GO:0009424">
    <property type="term" value="C:bacterial-type flagellum hook"/>
    <property type="evidence" value="ECO:0007669"/>
    <property type="project" value="UniProtKB-UniRule"/>
</dbReference>
<dbReference type="PANTHER" id="PTHR30288">
    <property type="entry name" value="FLAGELLAR CAP/ASSEMBLY PROTEIN FLID"/>
    <property type="match status" value="1"/>
</dbReference>
<keyword evidence="5" id="KW-0964">Secreted</keyword>
<protein>
    <recommendedName>
        <fullName evidence="5">Flagellar hook-associated protein 2</fullName>
        <shortName evidence="5">HAP2</shortName>
    </recommendedName>
    <alternativeName>
        <fullName evidence="5">Flagellar cap protein</fullName>
    </alternativeName>
</protein>
<dbReference type="GO" id="GO:0005576">
    <property type="term" value="C:extracellular region"/>
    <property type="evidence" value="ECO:0007669"/>
    <property type="project" value="UniProtKB-SubCell"/>
</dbReference>
<evidence type="ECO:0000256" key="1">
    <source>
        <dbReference type="ARBA" id="ARBA00009764"/>
    </source>
</evidence>
<evidence type="ECO:0000313" key="9">
    <source>
        <dbReference type="Proteomes" id="UP000315215"/>
    </source>
</evidence>
<feature type="domain" description="Flagellar hook-associated protein 2 N-terminal" evidence="6">
    <location>
        <begin position="12"/>
        <end position="107"/>
    </location>
</feature>
<evidence type="ECO:0000256" key="5">
    <source>
        <dbReference type="RuleBase" id="RU362066"/>
    </source>
</evidence>
<keyword evidence="3" id="KW-0175">Coiled coil</keyword>
<evidence type="ECO:0000256" key="2">
    <source>
        <dbReference type="ARBA" id="ARBA00011255"/>
    </source>
</evidence>
<comment type="function">
    <text evidence="5">Required for morphogenesis and for the elongation of the flagellar filament by facilitating polymerization of the flagellin monomers at the tip of growing filament. Forms a capping structure, which prevents flagellin subunits (transported through the central channel of the flagellum) from leaking out without polymerization at the distal end.</text>
</comment>
<dbReference type="Pfam" id="PF02465">
    <property type="entry name" value="FliD_N"/>
    <property type="match status" value="1"/>
</dbReference>
<sequence>MSSNLRIGGLASGMDIDSLVNDLMKAERLPLQKMEQDRTWLTWQRDAYRDVSSLFLELDQLTFDMKLSSAYNTKNVSSSNETYLSATASATAANGVHTISNVNVATAAYNISYLDDPTKGISGTTKIDPTKSIWSQKNNFGDASMADVAAGGIWKKKTFTNSDIAVTTEGASFKLQKGALDEAFLSGKTIEVVDAQNTSKQYNIVTDPSATLGTGDVFVNTGTGEIKFGENLAKGSTIKGQDYEHYTVSFSITTYDEKGNPINDSTNTDGDFDFEFNGNTSLNQIMTEISNSNAGVSAFYDTASDKVSFQRKNTGNLNEAGVEMAFSGAFLTGALGMDSLKEQKGTDASFTIDGLATTRKSNTFDINGVSITLKDNMPAGTNVTVSVQNDTEAAYDNIKKFVDKYNEVIEKLNGMVSEEKYRDYKPLTDEQKEDMSDKEIELWEEKAKSGLLRNDSIVESTLSDMRRAWYSEVSTGDVYSHLTAVGIETSSSYLENGKLVINESKLKSALSEDPEAVQKLFSNTSTDDSRGLINRLEDVLQKSVDRIEEKAGKSTSTLQQYTMGKRLDDLNDRIYRFEDRLIQVENRYWSQFSAMEAAINRMNQQSAYLMSQFAG</sequence>
<reference evidence="8 9" key="1">
    <citation type="submission" date="2019-07" db="EMBL/GenBank/DDBJ databases">
        <authorList>
            <person name="Li J."/>
        </authorList>
    </citation>
    <scope>NUCLEOTIDE SEQUENCE [LARGE SCALE GENOMIC DNA]</scope>
    <source>
        <strain evidence="8 9">TKL69</strain>
    </source>
</reference>
<dbReference type="GO" id="GO:0071973">
    <property type="term" value="P:bacterial-type flagellum-dependent cell motility"/>
    <property type="evidence" value="ECO:0007669"/>
    <property type="project" value="TreeGrafter"/>
</dbReference>
<keyword evidence="8" id="KW-0966">Cell projection</keyword>
<dbReference type="GO" id="GO:0009421">
    <property type="term" value="C:bacterial-type flagellum filament cap"/>
    <property type="evidence" value="ECO:0007669"/>
    <property type="project" value="InterPro"/>
</dbReference>
<comment type="similarity">
    <text evidence="1 5">Belongs to the FliD family.</text>
</comment>
<keyword evidence="4 5" id="KW-0975">Bacterial flagellum</keyword>
<dbReference type="RefSeq" id="WP_143895648.1">
    <property type="nucleotide sequence ID" value="NZ_CP041666.1"/>
</dbReference>
<evidence type="ECO:0000259" key="7">
    <source>
        <dbReference type="Pfam" id="PF07195"/>
    </source>
</evidence>
<evidence type="ECO:0000313" key="8">
    <source>
        <dbReference type="EMBL" id="QDP41271.1"/>
    </source>
</evidence>
<gene>
    <name evidence="8" type="ORF">FN924_14410</name>
</gene>